<comment type="caution">
    <text evidence="1">The sequence shown here is derived from an EMBL/GenBank/DDBJ whole genome shotgun (WGS) entry which is preliminary data.</text>
</comment>
<name>A0AA40MJG6_STAAU</name>
<feature type="non-terminal residue" evidence="1">
    <location>
        <position position="1"/>
    </location>
</feature>
<dbReference type="EMBL" id="JXIG01000217">
    <property type="protein sequence ID" value="KIU01563.1"/>
    <property type="molecule type" value="Genomic_DNA"/>
</dbReference>
<protein>
    <submittedName>
        <fullName evidence="1">Uncharacterized protein</fullName>
    </submittedName>
</protein>
<evidence type="ECO:0000313" key="2">
    <source>
        <dbReference type="Proteomes" id="UP000032274"/>
    </source>
</evidence>
<feature type="non-terminal residue" evidence="1">
    <location>
        <position position="138"/>
    </location>
</feature>
<accession>A0AA40MJG6</accession>
<reference evidence="1 2" key="1">
    <citation type="submission" date="2015-01" db="EMBL/GenBank/DDBJ databases">
        <title>Characterization of Swiss Staphylococcus aureus strains involved in food poisoning.</title>
        <authorList>
            <person name="Crovadore J."/>
            <person name="Chablais R."/>
            <person name="Tonacini J."/>
            <person name="Schnyder B."/>
            <person name="Lefort F."/>
        </authorList>
    </citation>
    <scope>NUCLEOTIDE SEQUENCE [LARGE SCALE GENOMIC DNA]</scope>
    <source>
        <strain evidence="1 2">SA-120</strain>
    </source>
</reference>
<organism evidence="1 2">
    <name type="scientific">Staphylococcus aureus</name>
    <dbReference type="NCBI Taxonomy" id="1280"/>
    <lineage>
        <taxon>Bacteria</taxon>
        <taxon>Bacillati</taxon>
        <taxon>Bacillota</taxon>
        <taxon>Bacilli</taxon>
        <taxon>Bacillales</taxon>
        <taxon>Staphylococcaceae</taxon>
        <taxon>Staphylococcus</taxon>
    </lineage>
</organism>
<gene>
    <name evidence="1" type="ORF">QU38_00985</name>
</gene>
<evidence type="ECO:0000313" key="1">
    <source>
        <dbReference type="EMBL" id="KIU01563.1"/>
    </source>
</evidence>
<sequence>VEGAGDRLPVAFGEDQQHLVRHLAAEQREEVAGEIGAAPFAAAGVLVEGPEGVPMRLGDLGAGQVPDGQARHCRRALLADRLALAAGKSAQELVEAPIAFIGPMELGAGANRPAGRLEQGHLGVVEEGDVRRGKPVLV</sequence>
<dbReference type="AlphaFoldDB" id="A0AA40MJG6"/>
<proteinExistence type="predicted"/>
<dbReference type="Proteomes" id="UP000032274">
    <property type="component" value="Unassembled WGS sequence"/>
</dbReference>